<dbReference type="EMBL" id="CADIJX010000001">
    <property type="protein sequence ID" value="CAB3625173.1"/>
    <property type="molecule type" value="Genomic_DNA"/>
</dbReference>
<evidence type="ECO:0000256" key="2">
    <source>
        <dbReference type="ARBA" id="ARBA00011233"/>
    </source>
</evidence>
<dbReference type="InterPro" id="IPR002299">
    <property type="entry name" value="Porin_Neis"/>
</dbReference>
<evidence type="ECO:0000256" key="6">
    <source>
        <dbReference type="ARBA" id="ARBA00022729"/>
    </source>
</evidence>
<accession>A0A6S6YKE6</accession>
<dbReference type="InterPro" id="IPR050298">
    <property type="entry name" value="Gram-neg_bact_OMP"/>
</dbReference>
<dbReference type="CDD" id="cd00342">
    <property type="entry name" value="gram_neg_porins"/>
    <property type="match status" value="1"/>
</dbReference>
<evidence type="ECO:0000256" key="4">
    <source>
        <dbReference type="ARBA" id="ARBA00022452"/>
    </source>
</evidence>
<reference evidence="13 14" key="1">
    <citation type="submission" date="2020-04" db="EMBL/GenBank/DDBJ databases">
        <authorList>
            <person name="De Canck E."/>
        </authorList>
    </citation>
    <scope>NUCLEOTIDE SEQUENCE [LARGE SCALE GENOMIC DNA]</scope>
    <source>
        <strain evidence="13 14">LMG 3431</strain>
    </source>
</reference>
<evidence type="ECO:0000256" key="8">
    <source>
        <dbReference type="ARBA" id="ARBA00023114"/>
    </source>
</evidence>
<dbReference type="InterPro" id="IPR033900">
    <property type="entry name" value="Gram_neg_porin_domain"/>
</dbReference>
<evidence type="ECO:0000256" key="10">
    <source>
        <dbReference type="ARBA" id="ARBA00023237"/>
    </source>
</evidence>
<keyword evidence="8" id="KW-0626">Porin</keyword>
<keyword evidence="9" id="KW-0472">Membrane</keyword>
<sequence>MKSTLRIAAAGACLSVFQLAPALVQAAPATTSVQLYGLIDTGLQYVSNGPGGNSKTSLSTGNLSGSRWGLKGSEDLGDGASAIFVLENGFDSDNGNTLQGGRLFGRQAYVGLSSNSLGRLTLGRHNTLMIEWMSKYNPFDNANFSIKRPDAAFSDRTDNAVMYVGKLGPVSIGGYYSFGWNNEQSFSDKTLGRMVGGGLRYQSGGLDAGLLYHSKNADKPKAGANSDNREDRIVAGLSYDFDGFKLYAGYRWLEQKLTQRNYKNNMTWLGATYKPQGNVRLSAAVYHLDDAVCDDMNNSVCPAVQAAGSGQKSTMIVLGNEYDLSKRTTLYAVAAYAINDDKSSLSLLGGKYGANVEPGKNQFGVNLGMRHRF</sequence>
<dbReference type="PRINTS" id="PR00182">
    <property type="entry name" value="ECOLNEIPORIN"/>
</dbReference>
<dbReference type="InterPro" id="IPR001702">
    <property type="entry name" value="Porin_Gram-ve"/>
</dbReference>
<dbReference type="GO" id="GO:0015288">
    <property type="term" value="F:porin activity"/>
    <property type="evidence" value="ECO:0007669"/>
    <property type="project" value="UniProtKB-KW"/>
</dbReference>
<evidence type="ECO:0000256" key="9">
    <source>
        <dbReference type="ARBA" id="ARBA00023136"/>
    </source>
</evidence>
<dbReference type="SUPFAM" id="SSF56935">
    <property type="entry name" value="Porins"/>
    <property type="match status" value="1"/>
</dbReference>
<dbReference type="GO" id="GO:0034220">
    <property type="term" value="P:monoatomic ion transmembrane transport"/>
    <property type="evidence" value="ECO:0007669"/>
    <property type="project" value="InterPro"/>
</dbReference>
<comment type="subunit">
    <text evidence="2">Homotrimer.</text>
</comment>
<dbReference type="Pfam" id="PF13609">
    <property type="entry name" value="Porin_4"/>
    <property type="match status" value="1"/>
</dbReference>
<evidence type="ECO:0000256" key="11">
    <source>
        <dbReference type="SAM" id="SignalP"/>
    </source>
</evidence>
<dbReference type="GO" id="GO:0046930">
    <property type="term" value="C:pore complex"/>
    <property type="evidence" value="ECO:0007669"/>
    <property type="project" value="UniProtKB-KW"/>
</dbReference>
<dbReference type="Gene3D" id="2.40.160.10">
    <property type="entry name" value="Porin"/>
    <property type="match status" value="1"/>
</dbReference>
<keyword evidence="6 11" id="KW-0732">Signal</keyword>
<keyword evidence="3" id="KW-0813">Transport</keyword>
<dbReference type="AlphaFoldDB" id="A0A6S6YKE6"/>
<feature type="chain" id="PRO_5028833893" evidence="11">
    <location>
        <begin position="27"/>
        <end position="373"/>
    </location>
</feature>
<evidence type="ECO:0000256" key="3">
    <source>
        <dbReference type="ARBA" id="ARBA00022448"/>
    </source>
</evidence>
<evidence type="ECO:0000256" key="7">
    <source>
        <dbReference type="ARBA" id="ARBA00023065"/>
    </source>
</evidence>
<dbReference type="PRINTS" id="PR00184">
    <property type="entry name" value="NEISSPPORIN"/>
</dbReference>
<dbReference type="PANTHER" id="PTHR34501">
    <property type="entry name" value="PROTEIN YDDL-RELATED"/>
    <property type="match status" value="1"/>
</dbReference>
<keyword evidence="7" id="KW-0406">Ion transport</keyword>
<evidence type="ECO:0000256" key="1">
    <source>
        <dbReference type="ARBA" id="ARBA00004571"/>
    </source>
</evidence>
<feature type="signal peptide" evidence="11">
    <location>
        <begin position="1"/>
        <end position="26"/>
    </location>
</feature>
<dbReference type="InterPro" id="IPR023614">
    <property type="entry name" value="Porin_dom_sf"/>
</dbReference>
<keyword evidence="4" id="KW-1134">Transmembrane beta strand</keyword>
<feature type="domain" description="Porin" evidence="12">
    <location>
        <begin position="25"/>
        <end position="341"/>
    </location>
</feature>
<keyword evidence="14" id="KW-1185">Reference proteome</keyword>
<dbReference type="PANTHER" id="PTHR34501:SF9">
    <property type="entry name" value="MAJOR OUTER MEMBRANE PROTEIN P.IA"/>
    <property type="match status" value="1"/>
</dbReference>
<evidence type="ECO:0000313" key="13">
    <source>
        <dbReference type="EMBL" id="CAB3625173.1"/>
    </source>
</evidence>
<name>A0A6S6YKE6_9BURK</name>
<evidence type="ECO:0000259" key="12">
    <source>
        <dbReference type="Pfam" id="PF13609"/>
    </source>
</evidence>
<protein>
    <submittedName>
        <fullName evidence="13">Outer membrane porin protein</fullName>
    </submittedName>
</protein>
<dbReference type="RefSeq" id="WP_175172485.1">
    <property type="nucleotide sequence ID" value="NZ_CADIJX010000001.1"/>
</dbReference>
<keyword evidence="10" id="KW-0998">Cell outer membrane</keyword>
<dbReference type="Proteomes" id="UP000494108">
    <property type="component" value="Unassembled WGS sequence"/>
</dbReference>
<evidence type="ECO:0000256" key="5">
    <source>
        <dbReference type="ARBA" id="ARBA00022692"/>
    </source>
</evidence>
<gene>
    <name evidence="13" type="ORF">LMG3431_00122</name>
</gene>
<organism evidence="13 14">
    <name type="scientific">Achromobacter pestifer</name>
    <dbReference type="NCBI Taxonomy" id="1353889"/>
    <lineage>
        <taxon>Bacteria</taxon>
        <taxon>Pseudomonadati</taxon>
        <taxon>Pseudomonadota</taxon>
        <taxon>Betaproteobacteria</taxon>
        <taxon>Burkholderiales</taxon>
        <taxon>Alcaligenaceae</taxon>
        <taxon>Achromobacter</taxon>
    </lineage>
</organism>
<dbReference type="GO" id="GO:0009279">
    <property type="term" value="C:cell outer membrane"/>
    <property type="evidence" value="ECO:0007669"/>
    <property type="project" value="UniProtKB-SubCell"/>
</dbReference>
<proteinExistence type="predicted"/>
<comment type="subcellular location">
    <subcellularLocation>
        <location evidence="1">Cell outer membrane</location>
        <topology evidence="1">Multi-pass membrane protein</topology>
    </subcellularLocation>
</comment>
<evidence type="ECO:0000313" key="14">
    <source>
        <dbReference type="Proteomes" id="UP000494108"/>
    </source>
</evidence>
<keyword evidence="5" id="KW-0812">Transmembrane</keyword>